<evidence type="ECO:0000313" key="3">
    <source>
        <dbReference type="Proteomes" id="UP001497516"/>
    </source>
</evidence>
<protein>
    <submittedName>
        <fullName evidence="2">Uncharacterized protein</fullName>
    </submittedName>
</protein>
<accession>A0AAV2E7S9</accession>
<organism evidence="2 3">
    <name type="scientific">Linum trigynum</name>
    <dbReference type="NCBI Taxonomy" id="586398"/>
    <lineage>
        <taxon>Eukaryota</taxon>
        <taxon>Viridiplantae</taxon>
        <taxon>Streptophyta</taxon>
        <taxon>Embryophyta</taxon>
        <taxon>Tracheophyta</taxon>
        <taxon>Spermatophyta</taxon>
        <taxon>Magnoliopsida</taxon>
        <taxon>eudicotyledons</taxon>
        <taxon>Gunneridae</taxon>
        <taxon>Pentapetalae</taxon>
        <taxon>rosids</taxon>
        <taxon>fabids</taxon>
        <taxon>Malpighiales</taxon>
        <taxon>Linaceae</taxon>
        <taxon>Linum</taxon>
    </lineage>
</organism>
<reference evidence="2 3" key="1">
    <citation type="submission" date="2024-04" db="EMBL/GenBank/DDBJ databases">
        <authorList>
            <person name="Fracassetti M."/>
        </authorList>
    </citation>
    <scope>NUCLEOTIDE SEQUENCE [LARGE SCALE GENOMIC DNA]</scope>
</reference>
<name>A0AAV2E7S9_9ROSI</name>
<dbReference type="EMBL" id="OZ034817">
    <property type="protein sequence ID" value="CAL1381941.1"/>
    <property type="molecule type" value="Genomic_DNA"/>
</dbReference>
<gene>
    <name evidence="2" type="ORF">LTRI10_LOCUS23293</name>
</gene>
<sequence>MEGRHARKKMIGDAGLEQTERAEEEVEYGLRLEESGSFQEVLKPNVACDLKKAGVEGALRKEDGLSKELGTIKLGDK</sequence>
<feature type="region of interest" description="Disordered" evidence="1">
    <location>
        <begin position="1"/>
        <end position="22"/>
    </location>
</feature>
<evidence type="ECO:0000256" key="1">
    <source>
        <dbReference type="SAM" id="MobiDB-lite"/>
    </source>
</evidence>
<evidence type="ECO:0000313" key="2">
    <source>
        <dbReference type="EMBL" id="CAL1381941.1"/>
    </source>
</evidence>
<keyword evidence="3" id="KW-1185">Reference proteome</keyword>
<proteinExistence type="predicted"/>
<dbReference type="Proteomes" id="UP001497516">
    <property type="component" value="Chromosome 4"/>
</dbReference>
<dbReference type="AlphaFoldDB" id="A0AAV2E7S9"/>